<dbReference type="PROSITE" id="PS50075">
    <property type="entry name" value="CARRIER"/>
    <property type="match status" value="1"/>
</dbReference>
<dbReference type="InterPro" id="IPR045851">
    <property type="entry name" value="AMP-bd_C_sf"/>
</dbReference>
<dbReference type="InterPro" id="IPR009081">
    <property type="entry name" value="PP-bd_ACP"/>
</dbReference>
<dbReference type="CDD" id="cd05931">
    <property type="entry name" value="FAAL"/>
    <property type="match status" value="1"/>
</dbReference>
<dbReference type="CDD" id="cd19531">
    <property type="entry name" value="LCL_NRPS-like"/>
    <property type="match status" value="1"/>
</dbReference>
<dbReference type="InterPro" id="IPR042099">
    <property type="entry name" value="ANL_N_sf"/>
</dbReference>
<dbReference type="NCBIfam" id="TIGR01733">
    <property type="entry name" value="AA-adenyl-dom"/>
    <property type="match status" value="2"/>
</dbReference>
<protein>
    <recommendedName>
        <fullName evidence="7">Carrier domain-containing protein</fullName>
    </recommendedName>
</protein>
<evidence type="ECO:0000256" key="4">
    <source>
        <dbReference type="ARBA" id="ARBA00022832"/>
    </source>
</evidence>
<dbReference type="Gene3D" id="2.30.38.10">
    <property type="entry name" value="Luciferase, Domain 3"/>
    <property type="match status" value="1"/>
</dbReference>
<evidence type="ECO:0000313" key="9">
    <source>
        <dbReference type="Proteomes" id="UP000612899"/>
    </source>
</evidence>
<dbReference type="SUPFAM" id="SSF47336">
    <property type="entry name" value="ACP-like"/>
    <property type="match status" value="1"/>
</dbReference>
<proteinExistence type="predicted"/>
<dbReference type="GO" id="GO:0008610">
    <property type="term" value="P:lipid biosynthetic process"/>
    <property type="evidence" value="ECO:0007669"/>
    <property type="project" value="InterPro"/>
</dbReference>
<dbReference type="GO" id="GO:0006631">
    <property type="term" value="P:fatty acid metabolic process"/>
    <property type="evidence" value="ECO:0007669"/>
    <property type="project" value="UniProtKB-KW"/>
</dbReference>
<dbReference type="Gene3D" id="3.30.300.30">
    <property type="match status" value="3"/>
</dbReference>
<comment type="cofactor">
    <cofactor evidence="1">
        <name>pantetheine 4'-phosphate</name>
        <dbReference type="ChEBI" id="CHEBI:47942"/>
    </cofactor>
</comment>
<keyword evidence="2" id="KW-0596">Phosphopantetheine</keyword>
<keyword evidence="3" id="KW-0597">Phosphoprotein</keyword>
<evidence type="ECO:0000256" key="3">
    <source>
        <dbReference type="ARBA" id="ARBA00022553"/>
    </source>
</evidence>
<accession>A0A8J3VDB8</accession>
<dbReference type="GO" id="GO:0003824">
    <property type="term" value="F:catalytic activity"/>
    <property type="evidence" value="ECO:0007669"/>
    <property type="project" value="InterPro"/>
</dbReference>
<dbReference type="PANTHER" id="PTHR45527:SF1">
    <property type="entry name" value="FATTY ACID SYNTHASE"/>
    <property type="match status" value="1"/>
</dbReference>
<dbReference type="SUPFAM" id="SSF56801">
    <property type="entry name" value="Acetyl-CoA synthetase-like"/>
    <property type="match status" value="3"/>
</dbReference>
<dbReference type="GO" id="GO:0043041">
    <property type="term" value="P:amino acid activation for nonribosomal peptide biosynthetic process"/>
    <property type="evidence" value="ECO:0007669"/>
    <property type="project" value="TreeGrafter"/>
</dbReference>
<dbReference type="Gene3D" id="3.40.50.980">
    <property type="match status" value="2"/>
</dbReference>
<dbReference type="PROSITE" id="PS00455">
    <property type="entry name" value="AMP_BINDING"/>
    <property type="match status" value="1"/>
</dbReference>
<dbReference type="InterPro" id="IPR036736">
    <property type="entry name" value="ACP-like_sf"/>
</dbReference>
<evidence type="ECO:0000259" key="7">
    <source>
        <dbReference type="PROSITE" id="PS50075"/>
    </source>
</evidence>
<name>A0A8J3VDB8_9ACTN</name>
<reference evidence="8" key="1">
    <citation type="submission" date="2021-01" db="EMBL/GenBank/DDBJ databases">
        <title>Whole genome shotgun sequence of Rhizocola hellebori NBRC 109834.</title>
        <authorList>
            <person name="Komaki H."/>
            <person name="Tamura T."/>
        </authorList>
    </citation>
    <scope>NUCLEOTIDE SEQUENCE</scope>
    <source>
        <strain evidence="8">NBRC 109834</strain>
    </source>
</reference>
<evidence type="ECO:0000256" key="2">
    <source>
        <dbReference type="ARBA" id="ARBA00022450"/>
    </source>
</evidence>
<evidence type="ECO:0000256" key="6">
    <source>
        <dbReference type="SAM" id="MobiDB-lite"/>
    </source>
</evidence>
<keyword evidence="5" id="KW-0443">Lipid metabolism</keyword>
<dbReference type="Pfam" id="PF00668">
    <property type="entry name" value="Condensation"/>
    <property type="match status" value="3"/>
</dbReference>
<dbReference type="Proteomes" id="UP000612899">
    <property type="component" value="Unassembled WGS sequence"/>
</dbReference>
<dbReference type="Pfam" id="PF00550">
    <property type="entry name" value="PP-binding"/>
    <property type="match status" value="1"/>
</dbReference>
<evidence type="ECO:0000256" key="5">
    <source>
        <dbReference type="ARBA" id="ARBA00023098"/>
    </source>
</evidence>
<evidence type="ECO:0000313" key="8">
    <source>
        <dbReference type="EMBL" id="GIH03429.1"/>
    </source>
</evidence>
<dbReference type="PANTHER" id="PTHR45527">
    <property type="entry name" value="NONRIBOSOMAL PEPTIDE SYNTHETASE"/>
    <property type="match status" value="1"/>
</dbReference>
<dbReference type="CDD" id="cd05930">
    <property type="entry name" value="A_NRPS"/>
    <property type="match status" value="2"/>
</dbReference>
<evidence type="ECO:0000256" key="1">
    <source>
        <dbReference type="ARBA" id="ARBA00001957"/>
    </source>
</evidence>
<sequence>MTPMALDRFPTLVELVRWRAQAHPDRMAYRFLPDGERETARFTYAEIDRRARAIAARLQGESAPGDRVLITYPAEAANHYMEAFLGCLYAGVIAVPCDAPRSAASVQRLASVRRDAQPVFALGEDIDVAEIPDALAEQWREPPLRPDSLALLQYTSGSTRQPRGVMVSHGNIMANEHAISVACRNDENSNFVGWLPLFHDMGMIANALQPLYLGSTSILMPPGAFLARPARWLEATTRYRGVTGGGPNFAFDLCVARVSQAEREHLDLSSWKAAFNGAEVVREATIRRFTKQFASCGFAPETFFACYGLAEATLIVSGAPRGAVPRIVAADAAALRLNKIEPAGAAGQALVSSGVPVPDTVVTIRDPSTGAVLPQAEVGEIFVHGPGVAGGYWGDAEATAHTFPGERTLRTGDLGALVDGELFVVGRCKDLIVVRGQNHHPADLEWTVERCHRALRPSCGAVVTHDDGQVERIVVIHEAAGDADIDEVAEAVRRAVAQWHGLHVDTVVLTAKGSVLKTTSGKIRRSACRDAWLAGDLPIIGLSDHSRPITAEEILEMVAHRIGADGVLDSLTAVELQHLLQTKYGIHLPPLALLGDASFVERAIAESRPITASAEDGNTGPIGATAAALWFESELAPHRSAYALKRTLRIHGPVDEAALAQAIATVVERHPALRTSFGWHDGQLRQTVSGVEDPLVEITLADRELVIEAHHAVADLWSFGVLIREIAALYRGAPLPPVSSTPIAHAHKEAALLASPEGERLGDYWRARLAGAPVLLDVPTDRPRPTSRSFRGLSHPLEVSAQTTARLREIARQHRCTMFTVVLAAYQVWLSRLCGQRELVVGVLTSGRDDATLADAIGCFVNTVPVRGRVHGTFTELLERTRPEVLGDLAHSAMPLSEIVRRLGPAREPGRAALVQAMLVFQQERDEGLRALALGRGGRLRLEGLDAEVLAAHQDWTHLDLTLNLAEIGDQLVGTIECDAALFEPETAAAFASRFAYLLEQLSSRPGLPVNAHPILTPAERNAAIEAAQGKRLDRSAAGLHELADAVCVSQPMDDGTSAHLSGRMLRRWVNAVAAELNGEPRVGIVLDRCLGLPVAMLAALESGAAYVPADPHDPRITAILAGADVVITDAAHRWLVPEGKRVIDVDAHRQGLTAGGKPPVHPEQPAYVIHTSGSTGAPKGVVVPHRGIVNRLLWMQQTMPIGPTDRVLHKTPATFDVSVWEIFWPLRQGATLVIGPPGLHRDPHRLAELMRREQVTVAHMVPSVIAPMDVPSLRHLVFSGETLPPHTAAQTQAALGSNTTIWNLYGPTEASVDVTAWQYDGTGEVPIGTPIANVDVHVLGPGLEPQPDGVKGEIYIGGIGLAHGYLNQPGRTAEVFVPDPLSPAPGARLYRTGDIGLRRPDSAIVYVGRTDHQIKLAGNRIELGEVEEALRAAPGVKAAAVALHGMHLVGYVVGDAEIGAVREHLRGVLPPAHIPSHLHQLERLPTTPNGKLDRRSLPAPEPGGGPVWTPARTPAELHLAACWAKVLGRSDVGIDDDFFTAGGDSILALRAVAAMREAGTQVSIGQLMAGATIRTLGALSPMAITQSLTLPAFALCPPEVRASLPDDVVDAYPASMAQRAVLFHQMEGERHETYVTTVQVRARFDERTLRTAIARLIERHAYLRSTLDLMSYREPLQLVRATMEVGLTIGEIVVAAERKAPFDVSSGPLIRFRANPGDNGEFQLAVISFALDGWCTATVLTELLSDYGAMLSGRGATLLVPPCGYADFVALEREAMESRPTQDFWMRELANVQPGRLPRTARHDDGPEARLTRRITVPVAAETVDALRRIGVPLKTSLLAAHLRVVRLLTGRREVVTGLETNGRPEIAGGDTVVGVFNNIIPLRVPVEGTWAQLIRAVDAAQIRVTPHRRYPLVLQDSSLFDTMFVYTHFHLYRDLSHVDGIELVGGDAPDRTYVPLTAHFNTDAATGALSLLLDYDPMDVDDEQARLWAFCYERATQSLANGLDRSCLRDPLLPASELRRVVNAATGTKAPAAGAVHALIGAQARRTPEAIAVATPGLQLTYRELMRRSALLATALRANGVGTDVLVALPGRREAGFVIGLLAVLRAGGAYLPIDPGTPAKRVSAMLGEAGVRVLIGSGDDADLAPRGCVVVRPDAIGEGGLPSTTDSAALAYALPTSGSTGVPKVVGVPHSAVSTYLRWCAAEYSPGIGRTPVHSPVAFDLTVTSLLAPLIAGGTVDLIPDEALGEALTAGAAGPLKMTPGHFAAVGTQMKIMQRRPASSCIVLGGEALRRQQLTPWAGLLPEARIVNEYGPTEATVGCSVHDVALDAVEDPVPIGRPIMGASIYVLDDGLPVPDGVVAELAIGGAGLARGYLGRPGETAARFVPDPFGVGARMFRSGDQGYRDRDGVLHYAGRADRQIKVRGYRIEPGEVEHVLCQHPAVRQAAVVLSRTSRLAGYWVGDADAGDLSDWLRDRLPPYMIPDFLLRVPMLPLTARGKVDYAALPDPHGGRRETLVALAARIPDETARQLIRERP</sequence>
<dbReference type="InterPro" id="IPR040097">
    <property type="entry name" value="FAAL/FAAC"/>
</dbReference>
<dbReference type="InterPro" id="IPR001242">
    <property type="entry name" value="Condensation_dom"/>
</dbReference>
<dbReference type="Gene3D" id="3.30.559.30">
    <property type="entry name" value="Nonribosomal peptide synthetase, condensation domain"/>
    <property type="match status" value="2"/>
</dbReference>
<keyword evidence="9" id="KW-1185">Reference proteome</keyword>
<gene>
    <name evidence="8" type="ORF">Rhe02_14960</name>
</gene>
<dbReference type="InterPro" id="IPR000873">
    <property type="entry name" value="AMP-dep_synth/lig_dom"/>
</dbReference>
<feature type="domain" description="Carrier" evidence="7">
    <location>
        <begin position="1511"/>
        <end position="1588"/>
    </location>
</feature>
<dbReference type="InterPro" id="IPR023213">
    <property type="entry name" value="CAT-like_dom_sf"/>
</dbReference>
<dbReference type="Pfam" id="PF23024">
    <property type="entry name" value="AMP-dom_DIP2-like"/>
    <property type="match status" value="1"/>
</dbReference>
<comment type="caution">
    <text evidence="8">The sequence shown here is derived from an EMBL/GenBank/DDBJ whole genome shotgun (WGS) entry which is preliminary data.</text>
</comment>
<organism evidence="8 9">
    <name type="scientific">Rhizocola hellebori</name>
    <dbReference type="NCBI Taxonomy" id="1392758"/>
    <lineage>
        <taxon>Bacteria</taxon>
        <taxon>Bacillati</taxon>
        <taxon>Actinomycetota</taxon>
        <taxon>Actinomycetes</taxon>
        <taxon>Micromonosporales</taxon>
        <taxon>Micromonosporaceae</taxon>
        <taxon>Rhizocola</taxon>
    </lineage>
</organism>
<dbReference type="InterPro" id="IPR006162">
    <property type="entry name" value="Ppantetheine_attach_site"/>
</dbReference>
<dbReference type="GO" id="GO:0044550">
    <property type="term" value="P:secondary metabolite biosynthetic process"/>
    <property type="evidence" value="ECO:0007669"/>
    <property type="project" value="TreeGrafter"/>
</dbReference>
<dbReference type="Pfam" id="PF13193">
    <property type="entry name" value="AMP-binding_C"/>
    <property type="match status" value="2"/>
</dbReference>
<dbReference type="InterPro" id="IPR025110">
    <property type="entry name" value="AMP-bd_C"/>
</dbReference>
<dbReference type="Gene3D" id="1.10.1200.10">
    <property type="entry name" value="ACP-like"/>
    <property type="match status" value="1"/>
</dbReference>
<dbReference type="PROSITE" id="PS00012">
    <property type="entry name" value="PHOSPHOPANTETHEINE"/>
    <property type="match status" value="1"/>
</dbReference>
<feature type="region of interest" description="Disordered" evidence="6">
    <location>
        <begin position="1483"/>
        <end position="1511"/>
    </location>
</feature>
<keyword evidence="4" id="KW-0276">Fatty acid metabolism</keyword>
<dbReference type="SUPFAM" id="SSF52777">
    <property type="entry name" value="CoA-dependent acyltransferases"/>
    <property type="match status" value="4"/>
</dbReference>
<dbReference type="Pfam" id="PF00501">
    <property type="entry name" value="AMP-binding"/>
    <property type="match status" value="3"/>
</dbReference>
<dbReference type="InterPro" id="IPR010071">
    <property type="entry name" value="AA_adenyl_dom"/>
</dbReference>
<dbReference type="InterPro" id="IPR020845">
    <property type="entry name" value="AMP-binding_CS"/>
</dbReference>
<dbReference type="Gene3D" id="3.40.50.12780">
    <property type="entry name" value="N-terminal domain of ligase-like"/>
    <property type="match status" value="2"/>
</dbReference>
<dbReference type="GO" id="GO:0031177">
    <property type="term" value="F:phosphopantetheine binding"/>
    <property type="evidence" value="ECO:0007669"/>
    <property type="project" value="TreeGrafter"/>
</dbReference>
<dbReference type="GO" id="GO:0071766">
    <property type="term" value="P:Actinobacterium-type cell wall biogenesis"/>
    <property type="evidence" value="ECO:0007669"/>
    <property type="project" value="UniProtKB-ARBA"/>
</dbReference>
<dbReference type="GO" id="GO:0005737">
    <property type="term" value="C:cytoplasm"/>
    <property type="evidence" value="ECO:0007669"/>
    <property type="project" value="TreeGrafter"/>
</dbReference>
<dbReference type="Gene3D" id="3.30.559.10">
    <property type="entry name" value="Chloramphenicol acetyltransferase-like domain"/>
    <property type="match status" value="2"/>
</dbReference>
<dbReference type="EMBL" id="BONY01000007">
    <property type="protein sequence ID" value="GIH03429.1"/>
    <property type="molecule type" value="Genomic_DNA"/>
</dbReference>